<sequence>MAVAESLLRWLVDGSLAVSGALLLVLVLRRPLRRAFGVRVAYGAWALVPLALVAAALPRPQAGQVLAPELVALHPGVLVVAAVEAASASAAGPGIDWALVLAGMWLIGMALAALRFIRQQRHFLARIGRLERDAEGHWRGARVEGPAVVGALRPRIILPVDFESRHGPDEAILVLAHERAHLARGDTRANLVAVALRCLQWFNPLLHFAGRSFRLDQELACDATVVASHPQARRRYADAMLNVQLAVPGLPVGCHWQSSQSLKERILMLKQPQPGIGRRRSGILALGIMLSACSYAAWSARPAGAPEPPPAPESPIRAAEGPMPANRLPPPEYPPDAAAKGLDGRVMLRVLVGADGSVKDVVVEHARPEGVFDAVTVAAVRQWQFAPRVENGKAIEGWVRVPVDFRASDPAPAANDGDAPGPAPGA</sequence>
<evidence type="ECO:0000256" key="4">
    <source>
        <dbReference type="ARBA" id="ARBA00023136"/>
    </source>
</evidence>
<evidence type="ECO:0000256" key="1">
    <source>
        <dbReference type="ARBA" id="ARBA00004167"/>
    </source>
</evidence>
<evidence type="ECO:0000259" key="7">
    <source>
        <dbReference type="PROSITE" id="PS52015"/>
    </source>
</evidence>
<evidence type="ECO:0000313" key="9">
    <source>
        <dbReference type="Proteomes" id="UP000319980"/>
    </source>
</evidence>
<dbReference type="Proteomes" id="UP000319980">
    <property type="component" value="Unassembled WGS sequence"/>
</dbReference>
<dbReference type="InterPro" id="IPR006260">
    <property type="entry name" value="TonB/TolA_C"/>
</dbReference>
<protein>
    <submittedName>
        <fullName evidence="8">TonB family protein</fullName>
    </submittedName>
</protein>
<dbReference type="Gene3D" id="3.30.1150.10">
    <property type="match status" value="1"/>
</dbReference>
<dbReference type="GO" id="GO:0055085">
    <property type="term" value="P:transmembrane transport"/>
    <property type="evidence" value="ECO:0007669"/>
    <property type="project" value="InterPro"/>
</dbReference>
<dbReference type="AlphaFoldDB" id="A0A5C5U4E2"/>
<keyword evidence="3 6" id="KW-1133">Transmembrane helix</keyword>
<dbReference type="InterPro" id="IPR037682">
    <property type="entry name" value="TonB_C"/>
</dbReference>
<reference evidence="8 9" key="1">
    <citation type="journal article" date="2008" name="Int. J. Syst. Evol. Microbiol.">
        <title>Luteimonas marina sp. nov., isolated from seawater.</title>
        <authorList>
            <person name="Baik K.S."/>
            <person name="Park S.C."/>
            <person name="Kim M.S."/>
            <person name="Kim E.M."/>
            <person name="Park C."/>
            <person name="Chun J."/>
            <person name="Seong C.N."/>
        </authorList>
    </citation>
    <scope>NUCLEOTIDE SEQUENCE [LARGE SCALE GENOMIC DNA]</scope>
    <source>
        <strain evidence="8 9">FR1330</strain>
    </source>
</reference>
<dbReference type="EMBL" id="VOHK01000004">
    <property type="protein sequence ID" value="TWT20230.1"/>
    <property type="molecule type" value="Genomic_DNA"/>
</dbReference>
<dbReference type="PANTHER" id="PTHR34978">
    <property type="entry name" value="POSSIBLE SENSOR-TRANSDUCER PROTEIN BLAR"/>
    <property type="match status" value="1"/>
</dbReference>
<dbReference type="Pfam" id="PF03544">
    <property type="entry name" value="TonB_C"/>
    <property type="match status" value="1"/>
</dbReference>
<organism evidence="8 9">
    <name type="scientific">Luteimonas marina</name>
    <dbReference type="NCBI Taxonomy" id="488485"/>
    <lineage>
        <taxon>Bacteria</taxon>
        <taxon>Pseudomonadati</taxon>
        <taxon>Pseudomonadota</taxon>
        <taxon>Gammaproteobacteria</taxon>
        <taxon>Lysobacterales</taxon>
        <taxon>Lysobacteraceae</taxon>
        <taxon>Luteimonas</taxon>
    </lineage>
</organism>
<dbReference type="InterPro" id="IPR008756">
    <property type="entry name" value="Peptidase_M56"/>
</dbReference>
<keyword evidence="2 6" id="KW-0812">Transmembrane</keyword>
<dbReference type="GO" id="GO:0016020">
    <property type="term" value="C:membrane"/>
    <property type="evidence" value="ECO:0007669"/>
    <property type="project" value="UniProtKB-SubCell"/>
</dbReference>
<evidence type="ECO:0000256" key="3">
    <source>
        <dbReference type="ARBA" id="ARBA00022989"/>
    </source>
</evidence>
<evidence type="ECO:0000256" key="5">
    <source>
        <dbReference type="SAM" id="MobiDB-lite"/>
    </source>
</evidence>
<gene>
    <name evidence="8" type="ORF">FQY83_10855</name>
</gene>
<evidence type="ECO:0000256" key="6">
    <source>
        <dbReference type="SAM" id="Phobius"/>
    </source>
</evidence>
<comment type="caution">
    <text evidence="8">The sequence shown here is derived from an EMBL/GenBank/DDBJ whole genome shotgun (WGS) entry which is preliminary data.</text>
</comment>
<dbReference type="PROSITE" id="PS52015">
    <property type="entry name" value="TONB_CTD"/>
    <property type="match status" value="1"/>
</dbReference>
<dbReference type="CDD" id="cd07341">
    <property type="entry name" value="M56_BlaR1_MecR1_like"/>
    <property type="match status" value="1"/>
</dbReference>
<feature type="region of interest" description="Disordered" evidence="5">
    <location>
        <begin position="301"/>
        <end position="329"/>
    </location>
</feature>
<feature type="compositionally biased region" description="Low complexity" evidence="5">
    <location>
        <begin position="409"/>
        <end position="420"/>
    </location>
</feature>
<feature type="transmembrane region" description="Helical" evidence="6">
    <location>
        <begin position="7"/>
        <end position="28"/>
    </location>
</feature>
<comment type="subcellular location">
    <subcellularLocation>
        <location evidence="1">Membrane</location>
        <topology evidence="1">Single-pass membrane protein</topology>
    </subcellularLocation>
</comment>
<accession>A0A5C5U4E2</accession>
<dbReference type="Pfam" id="PF05569">
    <property type="entry name" value="Peptidase_M56"/>
    <property type="match status" value="1"/>
</dbReference>
<dbReference type="SUPFAM" id="SSF74653">
    <property type="entry name" value="TolA/TonB C-terminal domain"/>
    <property type="match status" value="1"/>
</dbReference>
<keyword evidence="4 6" id="KW-0472">Membrane</keyword>
<evidence type="ECO:0000256" key="2">
    <source>
        <dbReference type="ARBA" id="ARBA00022692"/>
    </source>
</evidence>
<feature type="region of interest" description="Disordered" evidence="5">
    <location>
        <begin position="407"/>
        <end position="426"/>
    </location>
</feature>
<dbReference type="PANTHER" id="PTHR34978:SF3">
    <property type="entry name" value="SLR0241 PROTEIN"/>
    <property type="match status" value="1"/>
</dbReference>
<proteinExistence type="predicted"/>
<feature type="domain" description="TonB C-terminal" evidence="7">
    <location>
        <begin position="318"/>
        <end position="414"/>
    </location>
</feature>
<name>A0A5C5U4E2_9GAMM</name>
<feature type="transmembrane region" description="Helical" evidence="6">
    <location>
        <begin position="40"/>
        <end position="58"/>
    </location>
</feature>
<evidence type="ECO:0000313" key="8">
    <source>
        <dbReference type="EMBL" id="TWT20230.1"/>
    </source>
</evidence>
<dbReference type="OrthoDB" id="1628901at2"/>
<dbReference type="InterPro" id="IPR052173">
    <property type="entry name" value="Beta-lactam_resp_regulator"/>
</dbReference>
<dbReference type="NCBIfam" id="TIGR01352">
    <property type="entry name" value="tonB_Cterm"/>
    <property type="match status" value="1"/>
</dbReference>
<dbReference type="RefSeq" id="WP_146387879.1">
    <property type="nucleotide sequence ID" value="NZ_VOHK01000004.1"/>
</dbReference>
<keyword evidence="9" id="KW-1185">Reference proteome</keyword>
<feature type="transmembrane region" description="Helical" evidence="6">
    <location>
        <begin position="97"/>
        <end position="117"/>
    </location>
</feature>